<keyword evidence="3" id="KW-1185">Reference proteome</keyword>
<feature type="region of interest" description="Disordered" evidence="1">
    <location>
        <begin position="51"/>
        <end position="100"/>
    </location>
</feature>
<dbReference type="KEGG" id="spaa:SPAPADRAFT_62668"/>
<dbReference type="Proteomes" id="UP000000709">
    <property type="component" value="Unassembled WGS sequence"/>
</dbReference>
<dbReference type="AlphaFoldDB" id="G3AT36"/>
<dbReference type="SUPFAM" id="SSF158622">
    <property type="entry name" value="YheA/YmcA-like"/>
    <property type="match status" value="1"/>
</dbReference>
<evidence type="ECO:0000313" key="3">
    <source>
        <dbReference type="Proteomes" id="UP000000709"/>
    </source>
</evidence>
<name>G3AT36_SPAPN</name>
<dbReference type="InParanoid" id="G3AT36"/>
<dbReference type="EMBL" id="GL996504">
    <property type="protein sequence ID" value="EGW30799.1"/>
    <property type="molecule type" value="Genomic_DNA"/>
</dbReference>
<protein>
    <submittedName>
        <fullName evidence="2">Uncharacterized protein</fullName>
    </submittedName>
</protein>
<gene>
    <name evidence="2" type="ORF">SPAPADRAFT_62668</name>
</gene>
<proteinExistence type="predicted"/>
<dbReference type="eggNOG" id="ENOG502RQ9G">
    <property type="taxonomic scope" value="Eukaryota"/>
</dbReference>
<dbReference type="HOGENOM" id="CLU_118184_0_0_1"/>
<evidence type="ECO:0000313" key="2">
    <source>
        <dbReference type="EMBL" id="EGW30799.1"/>
    </source>
</evidence>
<feature type="compositionally biased region" description="Low complexity" evidence="1">
    <location>
        <begin position="1"/>
        <end position="12"/>
    </location>
</feature>
<organism evidence="3">
    <name type="scientific">Spathaspora passalidarum (strain NRRL Y-27907 / 11-Y1)</name>
    <dbReference type="NCBI Taxonomy" id="619300"/>
    <lineage>
        <taxon>Eukaryota</taxon>
        <taxon>Fungi</taxon>
        <taxon>Dikarya</taxon>
        <taxon>Ascomycota</taxon>
        <taxon>Saccharomycotina</taxon>
        <taxon>Pichiomycetes</taxon>
        <taxon>Debaryomycetaceae</taxon>
        <taxon>Spathaspora</taxon>
    </lineage>
</organism>
<feature type="region of interest" description="Disordered" evidence="1">
    <location>
        <begin position="1"/>
        <end position="37"/>
    </location>
</feature>
<dbReference type="RefSeq" id="XP_007376832.1">
    <property type="nucleotide sequence ID" value="XM_007376770.1"/>
</dbReference>
<evidence type="ECO:0000256" key="1">
    <source>
        <dbReference type="SAM" id="MobiDB-lite"/>
    </source>
</evidence>
<reference evidence="2 3" key="1">
    <citation type="journal article" date="2011" name="Proc. Natl. Acad. Sci. U.S.A.">
        <title>Comparative genomics of xylose-fermenting fungi for enhanced biofuel production.</title>
        <authorList>
            <person name="Wohlbach D.J."/>
            <person name="Kuo A."/>
            <person name="Sato T.K."/>
            <person name="Potts K.M."/>
            <person name="Salamov A.A."/>
            <person name="LaButti K.M."/>
            <person name="Sun H."/>
            <person name="Clum A."/>
            <person name="Pangilinan J.L."/>
            <person name="Lindquist E.A."/>
            <person name="Lucas S."/>
            <person name="Lapidus A."/>
            <person name="Jin M."/>
            <person name="Gunawan C."/>
            <person name="Balan V."/>
            <person name="Dale B.E."/>
            <person name="Jeffries T.W."/>
            <person name="Zinkel R."/>
            <person name="Barry K.W."/>
            <person name="Grigoriev I.V."/>
            <person name="Gasch A.P."/>
        </authorList>
    </citation>
    <scope>NUCLEOTIDE SEQUENCE [LARGE SCALE GENOMIC DNA]</scope>
    <source>
        <strain evidence="3">NRRL Y-27907 / 11-Y1</strain>
    </source>
</reference>
<dbReference type="OMA" id="WLEHYEE"/>
<dbReference type="OrthoDB" id="4020157at2759"/>
<dbReference type="InterPro" id="IPR023378">
    <property type="entry name" value="YheA/YmcA-like_dom_sf"/>
</dbReference>
<accession>G3AT36</accession>
<sequence>MVSPSSSPTQSTGTHKIIGAKSAGHTDNLRSSPPRSILEDIQQIQHDRSMKLLHPLSLSPIRAKEPERFQSHSLSSPLRKSSEPRNVKTINSRNKHDIMQKTRQQYVQEKLLLQRDKQSSQQFTQDLIRKYEEEYNQIMQGVDIDQLIEEEQNVNYADDESWEDEYQQELEELEFEEDLELVELLHSLELNEQASDH</sequence>
<dbReference type="GeneID" id="18874423"/>